<dbReference type="RefSeq" id="WP_010121973.1">
    <property type="nucleotide sequence ID" value="NZ_DAITTW010000059.1"/>
</dbReference>
<keyword evidence="6" id="KW-0769">Symport</keyword>
<keyword evidence="3" id="KW-0813">Transport</keyword>
<feature type="domain" description="Major facilitator superfamily (MFS) profile" evidence="13">
    <location>
        <begin position="32"/>
        <end position="457"/>
    </location>
</feature>
<name>A0A3D4T2Y5_9CORY</name>
<feature type="transmembrane region" description="Helical" evidence="12">
    <location>
        <begin position="261"/>
        <end position="285"/>
    </location>
</feature>
<dbReference type="InterPro" id="IPR036259">
    <property type="entry name" value="MFS_trans_sf"/>
</dbReference>
<dbReference type="InterPro" id="IPR051084">
    <property type="entry name" value="H+-coupled_symporters"/>
</dbReference>
<feature type="transmembrane region" description="Helical" evidence="12">
    <location>
        <begin position="431"/>
        <end position="452"/>
    </location>
</feature>
<dbReference type="PROSITE" id="PS00217">
    <property type="entry name" value="SUGAR_TRANSPORT_2"/>
    <property type="match status" value="1"/>
</dbReference>
<gene>
    <name evidence="14" type="ORF">DIW82_13175</name>
</gene>
<comment type="function">
    <text evidence="9">May be a proton symporter involved in the uptake of osmolytes such as proline and glycine betaine.</text>
</comment>
<evidence type="ECO:0000256" key="9">
    <source>
        <dbReference type="ARBA" id="ARBA00037295"/>
    </source>
</evidence>
<evidence type="ECO:0000313" key="15">
    <source>
        <dbReference type="Proteomes" id="UP000261739"/>
    </source>
</evidence>
<evidence type="ECO:0000256" key="6">
    <source>
        <dbReference type="ARBA" id="ARBA00022847"/>
    </source>
</evidence>
<dbReference type="STRING" id="863239.GCA_000213935_00572"/>
<reference evidence="14 15" key="1">
    <citation type="journal article" date="2018" name="Nat. Biotechnol.">
        <title>A standardized bacterial taxonomy based on genome phylogeny substantially revises the tree of life.</title>
        <authorList>
            <person name="Parks D.H."/>
            <person name="Chuvochina M."/>
            <person name="Waite D.W."/>
            <person name="Rinke C."/>
            <person name="Skarshewski A."/>
            <person name="Chaumeil P.A."/>
            <person name="Hugenholtz P."/>
        </authorList>
    </citation>
    <scope>NUCLEOTIDE SEQUENCE [LARGE SCALE GENOMIC DNA]</scope>
    <source>
        <strain evidence="14">UBA11247</strain>
    </source>
</reference>
<keyword evidence="11" id="KW-0175">Coiled coil</keyword>
<keyword evidence="4" id="KW-1003">Cell membrane</keyword>
<evidence type="ECO:0000256" key="1">
    <source>
        <dbReference type="ARBA" id="ARBA00004651"/>
    </source>
</evidence>
<keyword evidence="8 12" id="KW-0472">Membrane</keyword>
<feature type="transmembrane region" description="Helical" evidence="12">
    <location>
        <begin position="305"/>
        <end position="328"/>
    </location>
</feature>
<dbReference type="InterPro" id="IPR005828">
    <property type="entry name" value="MFS_sugar_transport-like"/>
</dbReference>
<dbReference type="SUPFAM" id="SSF103473">
    <property type="entry name" value="MFS general substrate transporter"/>
    <property type="match status" value="1"/>
</dbReference>
<evidence type="ECO:0000256" key="5">
    <source>
        <dbReference type="ARBA" id="ARBA00022692"/>
    </source>
</evidence>
<feature type="transmembrane region" description="Helical" evidence="12">
    <location>
        <begin position="104"/>
        <end position="122"/>
    </location>
</feature>
<organism evidence="14 15">
    <name type="scientific">Corynebacterium nuruki</name>
    <dbReference type="NCBI Taxonomy" id="1032851"/>
    <lineage>
        <taxon>Bacteria</taxon>
        <taxon>Bacillati</taxon>
        <taxon>Actinomycetota</taxon>
        <taxon>Actinomycetes</taxon>
        <taxon>Mycobacteriales</taxon>
        <taxon>Corynebacteriaceae</taxon>
        <taxon>Corynebacterium</taxon>
    </lineage>
</organism>
<evidence type="ECO:0000256" key="4">
    <source>
        <dbReference type="ARBA" id="ARBA00022475"/>
    </source>
</evidence>
<dbReference type="PANTHER" id="PTHR43528">
    <property type="entry name" value="ALPHA-KETOGLUTARATE PERMEASE"/>
    <property type="match status" value="1"/>
</dbReference>
<dbReference type="Gene3D" id="1.20.1250.20">
    <property type="entry name" value="MFS general substrate transporter like domains"/>
    <property type="match status" value="2"/>
</dbReference>
<evidence type="ECO:0000313" key="14">
    <source>
        <dbReference type="EMBL" id="HCT15695.1"/>
    </source>
</evidence>
<evidence type="ECO:0000256" key="3">
    <source>
        <dbReference type="ARBA" id="ARBA00022448"/>
    </source>
</evidence>
<comment type="caution">
    <text evidence="14">The sequence shown here is derived from an EMBL/GenBank/DDBJ whole genome shotgun (WGS) entry which is preliminary data.</text>
</comment>
<comment type="subcellular location">
    <subcellularLocation>
        <location evidence="1">Cell membrane</location>
        <topology evidence="1">Multi-pass membrane protein</topology>
    </subcellularLocation>
</comment>
<evidence type="ECO:0000256" key="8">
    <source>
        <dbReference type="ARBA" id="ARBA00023136"/>
    </source>
</evidence>
<dbReference type="GO" id="GO:0005886">
    <property type="term" value="C:plasma membrane"/>
    <property type="evidence" value="ECO:0007669"/>
    <property type="project" value="UniProtKB-SubCell"/>
</dbReference>
<dbReference type="Proteomes" id="UP000261739">
    <property type="component" value="Unassembled WGS sequence"/>
</dbReference>
<dbReference type="PANTHER" id="PTHR43528:SF1">
    <property type="entry name" value="ALPHA-KETOGLUTARATE PERMEASE"/>
    <property type="match status" value="1"/>
</dbReference>
<evidence type="ECO:0000256" key="12">
    <source>
        <dbReference type="SAM" id="Phobius"/>
    </source>
</evidence>
<evidence type="ECO:0000259" key="13">
    <source>
        <dbReference type="PROSITE" id="PS50850"/>
    </source>
</evidence>
<dbReference type="EMBL" id="DQID01000336">
    <property type="protein sequence ID" value="HCT15695.1"/>
    <property type="molecule type" value="Genomic_DNA"/>
</dbReference>
<evidence type="ECO:0000256" key="10">
    <source>
        <dbReference type="ARBA" id="ARBA00039918"/>
    </source>
</evidence>
<feature type="transmembrane region" description="Helical" evidence="12">
    <location>
        <begin position="204"/>
        <end position="223"/>
    </location>
</feature>
<dbReference type="PROSITE" id="PS50850">
    <property type="entry name" value="MFS"/>
    <property type="match status" value="1"/>
</dbReference>
<feature type="transmembrane region" description="Helical" evidence="12">
    <location>
        <begin position="128"/>
        <end position="148"/>
    </location>
</feature>
<keyword evidence="5 12" id="KW-0812">Transmembrane</keyword>
<dbReference type="Pfam" id="PF00083">
    <property type="entry name" value="Sugar_tr"/>
    <property type="match status" value="1"/>
</dbReference>
<feature type="coiled-coil region" evidence="11">
    <location>
        <begin position="467"/>
        <end position="497"/>
    </location>
</feature>
<feature type="transmembrane region" description="Helical" evidence="12">
    <location>
        <begin position="401"/>
        <end position="425"/>
    </location>
</feature>
<feature type="transmembrane region" description="Helical" evidence="12">
    <location>
        <begin position="72"/>
        <end position="92"/>
    </location>
</feature>
<evidence type="ECO:0000256" key="2">
    <source>
        <dbReference type="ARBA" id="ARBA00008240"/>
    </source>
</evidence>
<dbReference type="GO" id="GO:0015293">
    <property type="term" value="F:symporter activity"/>
    <property type="evidence" value="ECO:0007669"/>
    <property type="project" value="UniProtKB-KW"/>
</dbReference>
<evidence type="ECO:0000256" key="11">
    <source>
        <dbReference type="SAM" id="Coils"/>
    </source>
</evidence>
<evidence type="ECO:0000256" key="7">
    <source>
        <dbReference type="ARBA" id="ARBA00022989"/>
    </source>
</evidence>
<feature type="transmembrane region" description="Helical" evidence="12">
    <location>
        <begin position="367"/>
        <end position="389"/>
    </location>
</feature>
<feature type="transmembrane region" description="Helical" evidence="12">
    <location>
        <begin position="169"/>
        <end position="192"/>
    </location>
</feature>
<dbReference type="InterPro" id="IPR005829">
    <property type="entry name" value="Sugar_transporter_CS"/>
</dbReference>
<dbReference type="InterPro" id="IPR020846">
    <property type="entry name" value="MFS_dom"/>
</dbReference>
<proteinExistence type="inferred from homology"/>
<sequence length="499" mass="53873">MFGSLKNSHIPEGKKWKAEDVTVTEPATVRTAINAAAIGNVTEWYDFGVYGYLALTIEGVFLPEDSGAAGKIIVAGLFAVSFLVRPIGGLVFGPLSDRIGRNRVLAITMIMMATATFLIGVIPDYAAIGMAAPFCLLLCRLLQGFSTGGEYSNAMTFISEYAPDRKRGFFGSLLEVGTFGGYVLGATVAVVMESLLSADQMQSWGWRLPFFVALPLGFIGIYLRTKLKDTPAFEAQEAAKSKPESETHAARDFEGNEFKKILSLWPSILVCCGLVIAWNVANYMLTSYMPTYFDEVGDRQSGFEITNLTANVLEIVVMAVCLLLIPVFGKLSDRIGRKPVLLAGCIGHIVLSIPAILLVRVDNIACVFIGLLMMGLSLICFSSMAPSTLPSLFPTVVRAGALAIAFNVSISLFCGTTSTIMSALISATGNLMWPAYWLMIAGVIGLISLRFLPESNGHPMWGSNPAAENEEEAIAHAEELNREIEEVEREANAVKLGSR</sequence>
<comment type="similarity">
    <text evidence="2">Belongs to the major facilitator superfamily. Metabolite:H+ Symporter (MHS) family (TC 2.A.1.6) family.</text>
</comment>
<dbReference type="AlphaFoldDB" id="A0A3D4T2Y5"/>
<accession>A0A3D4T2Y5</accession>
<keyword evidence="7 12" id="KW-1133">Transmembrane helix</keyword>
<protein>
    <recommendedName>
        <fullName evidence="10">Putative proline/betaine transporter</fullName>
    </recommendedName>
</protein>
<feature type="transmembrane region" description="Helical" evidence="12">
    <location>
        <begin position="340"/>
        <end position="361"/>
    </location>
</feature>
<dbReference type="FunFam" id="1.20.1250.20:FF:000001">
    <property type="entry name" value="Dicarboxylate MFS transporter"/>
    <property type="match status" value="1"/>
</dbReference>